<organism evidence="9 10">
    <name type="scientific">Suhomyces tanzawaensis NRRL Y-17324</name>
    <dbReference type="NCBI Taxonomy" id="984487"/>
    <lineage>
        <taxon>Eukaryota</taxon>
        <taxon>Fungi</taxon>
        <taxon>Dikarya</taxon>
        <taxon>Ascomycota</taxon>
        <taxon>Saccharomycotina</taxon>
        <taxon>Pichiomycetes</taxon>
        <taxon>Debaryomycetaceae</taxon>
        <taxon>Suhomyces</taxon>
    </lineage>
</organism>
<gene>
    <name evidence="9" type="ORF">CANTADRAFT_24496</name>
</gene>
<protein>
    <recommendedName>
        <fullName evidence="7">Large ribosomal subunit protein mL46</fullName>
    </recommendedName>
</protein>
<dbReference type="RefSeq" id="XP_020066740.1">
    <property type="nucleotide sequence ID" value="XM_020207136.1"/>
</dbReference>
<evidence type="ECO:0000256" key="3">
    <source>
        <dbReference type="ARBA" id="ARBA00022946"/>
    </source>
</evidence>
<dbReference type="STRING" id="984487.A0A1E4SQ41"/>
<evidence type="ECO:0000256" key="2">
    <source>
        <dbReference type="ARBA" id="ARBA00009070"/>
    </source>
</evidence>
<dbReference type="Pfam" id="PF11788">
    <property type="entry name" value="MRP-L46"/>
    <property type="match status" value="1"/>
</dbReference>
<evidence type="ECO:0000256" key="1">
    <source>
        <dbReference type="ARBA" id="ARBA00004173"/>
    </source>
</evidence>
<dbReference type="PANTHER" id="PTHR13124:SF12">
    <property type="entry name" value="LARGE RIBOSOMAL SUBUNIT PROTEIN ML46"/>
    <property type="match status" value="1"/>
</dbReference>
<comment type="subcellular location">
    <subcellularLocation>
        <location evidence="1">Mitochondrion</location>
    </subcellularLocation>
</comment>
<dbReference type="Proteomes" id="UP000094285">
    <property type="component" value="Unassembled WGS sequence"/>
</dbReference>
<evidence type="ECO:0000256" key="7">
    <source>
        <dbReference type="ARBA" id="ARBA00035190"/>
    </source>
</evidence>
<evidence type="ECO:0000313" key="10">
    <source>
        <dbReference type="Proteomes" id="UP000094285"/>
    </source>
</evidence>
<dbReference type="Gene3D" id="3.90.79.10">
    <property type="entry name" value="Nucleoside Triphosphate Pyrophosphohydrolase"/>
    <property type="match status" value="1"/>
</dbReference>
<keyword evidence="4" id="KW-0689">Ribosomal protein</keyword>
<name>A0A1E4SQ41_9ASCO</name>
<accession>A0A1E4SQ41</accession>
<sequence length="284" mass="33368">MRGLSGNLSRVGLVRAYSTANPTVSSTLILSRNPVITADVPKFEAQYYKYQNELWRRLMWTFPKWFYFREGTLAEQRFRQLNKDPVADNPNIEFPRGRPQIRHKRDRRFKQELKLPKTYKEADELEPAELEQAQDTITEDDLARKIVPNSRTTKADQENDLTSLERKLSRTLYLTIQNGSTWILPNFPEPSSEQVTALHTLAEEGLYKIGGEKINYFNVSNTPCHVYNNSKDNKKEYFIKSHILSGDFQPQDKSMKFLWLTKEELKTHLDKEYYQDIEHLLSEI</sequence>
<evidence type="ECO:0000256" key="5">
    <source>
        <dbReference type="ARBA" id="ARBA00023128"/>
    </source>
</evidence>
<dbReference type="InterPro" id="IPR021757">
    <property type="entry name" value="Ribosomal_mL46_N"/>
</dbReference>
<dbReference type="PANTHER" id="PTHR13124">
    <property type="entry name" value="39S RIBOSOMAL PROTEIN L46, MITOCHONDRIAL PRECURSOR-RELATED"/>
    <property type="match status" value="1"/>
</dbReference>
<evidence type="ECO:0000259" key="8">
    <source>
        <dbReference type="Pfam" id="PF11788"/>
    </source>
</evidence>
<comment type="similarity">
    <text evidence="2">Belongs to the mitochondrion-specific ribosomal protein mL46 family.</text>
</comment>
<dbReference type="OrthoDB" id="414075at2759"/>
<dbReference type="GeneID" id="30981273"/>
<dbReference type="GO" id="GO:0005762">
    <property type="term" value="C:mitochondrial large ribosomal subunit"/>
    <property type="evidence" value="ECO:0007669"/>
    <property type="project" value="TreeGrafter"/>
</dbReference>
<keyword evidence="10" id="KW-1185">Reference proteome</keyword>
<evidence type="ECO:0000256" key="6">
    <source>
        <dbReference type="ARBA" id="ARBA00023274"/>
    </source>
</evidence>
<keyword evidence="5" id="KW-0496">Mitochondrion</keyword>
<feature type="domain" description="Large ribosomal subunit protein mL46 N-terminal" evidence="8">
    <location>
        <begin position="23"/>
        <end position="156"/>
    </location>
</feature>
<dbReference type="InterPro" id="IPR033650">
    <property type="entry name" value="Ribosomal_mL46_NUDIX"/>
</dbReference>
<reference evidence="10" key="1">
    <citation type="submission" date="2016-05" db="EMBL/GenBank/DDBJ databases">
        <title>Comparative genomics of biotechnologically important yeasts.</title>
        <authorList>
            <consortium name="DOE Joint Genome Institute"/>
            <person name="Riley R."/>
            <person name="Haridas S."/>
            <person name="Wolfe K.H."/>
            <person name="Lopes M.R."/>
            <person name="Hittinger C.T."/>
            <person name="Goker M."/>
            <person name="Salamov A."/>
            <person name="Wisecaver J."/>
            <person name="Long T.M."/>
            <person name="Aerts A.L."/>
            <person name="Barry K."/>
            <person name="Choi C."/>
            <person name="Clum A."/>
            <person name="Coughlan A.Y."/>
            <person name="Deshpande S."/>
            <person name="Douglass A.P."/>
            <person name="Hanson S.J."/>
            <person name="Klenk H.-P."/>
            <person name="Labutti K."/>
            <person name="Lapidus A."/>
            <person name="Lindquist E."/>
            <person name="Lipzen A."/>
            <person name="Meier-Kolthoff J.P."/>
            <person name="Ohm R.A."/>
            <person name="Otillar R.P."/>
            <person name="Pangilinan J."/>
            <person name="Peng Y."/>
            <person name="Rokas A."/>
            <person name="Rosa C.A."/>
            <person name="Scheuner C."/>
            <person name="Sibirny A.A."/>
            <person name="Slot J.C."/>
            <person name="Stielow J.B."/>
            <person name="Sun H."/>
            <person name="Kurtzman C.P."/>
            <person name="Blackwell M."/>
            <person name="Grigoriev I.V."/>
            <person name="Jeffries T.W."/>
        </authorList>
    </citation>
    <scope>NUCLEOTIDE SEQUENCE [LARGE SCALE GENOMIC DNA]</scope>
    <source>
        <strain evidence="10">NRRL Y-17324</strain>
    </source>
</reference>
<evidence type="ECO:0000313" key="9">
    <source>
        <dbReference type="EMBL" id="ODV81618.1"/>
    </source>
</evidence>
<dbReference type="InterPro" id="IPR040008">
    <property type="entry name" value="Ribosomal_mL46"/>
</dbReference>
<keyword evidence="3" id="KW-0809">Transit peptide</keyword>
<dbReference type="AlphaFoldDB" id="A0A1E4SQ41"/>
<evidence type="ECO:0000256" key="4">
    <source>
        <dbReference type="ARBA" id="ARBA00022980"/>
    </source>
</evidence>
<dbReference type="EMBL" id="KV453909">
    <property type="protein sequence ID" value="ODV81618.1"/>
    <property type="molecule type" value="Genomic_DNA"/>
</dbReference>
<dbReference type="CDD" id="cd04661">
    <property type="entry name" value="NUDIX_MRP_L46"/>
    <property type="match status" value="1"/>
</dbReference>
<dbReference type="GO" id="GO:0003735">
    <property type="term" value="F:structural constituent of ribosome"/>
    <property type="evidence" value="ECO:0007669"/>
    <property type="project" value="InterPro"/>
</dbReference>
<keyword evidence="6" id="KW-0687">Ribonucleoprotein</keyword>
<proteinExistence type="inferred from homology"/>